<proteinExistence type="inferred from homology"/>
<dbReference type="NCBIfam" id="TIGR04057">
    <property type="entry name" value="SusC_RagA_signa"/>
    <property type="match status" value="1"/>
</dbReference>
<dbReference type="EMBL" id="BAABHD010000083">
    <property type="protein sequence ID" value="GAA4468417.1"/>
    <property type="molecule type" value="Genomic_DNA"/>
</dbReference>
<keyword evidence="3 8" id="KW-1134">Transmembrane beta strand</keyword>
<protein>
    <submittedName>
        <fullName evidence="10">TonB-dependent receptor</fullName>
    </submittedName>
</protein>
<keyword evidence="10" id="KW-0675">Receptor</keyword>
<dbReference type="NCBIfam" id="TIGR04056">
    <property type="entry name" value="OMP_RagA_SusC"/>
    <property type="match status" value="1"/>
</dbReference>
<dbReference type="PANTHER" id="PTHR30069">
    <property type="entry name" value="TONB-DEPENDENT OUTER MEMBRANE RECEPTOR"/>
    <property type="match status" value="1"/>
</dbReference>
<dbReference type="Gene3D" id="2.170.130.10">
    <property type="entry name" value="TonB-dependent receptor, plug domain"/>
    <property type="match status" value="1"/>
</dbReference>
<evidence type="ECO:0000313" key="10">
    <source>
        <dbReference type="EMBL" id="GAA4468417.1"/>
    </source>
</evidence>
<dbReference type="RefSeq" id="WP_345248967.1">
    <property type="nucleotide sequence ID" value="NZ_BAABHD010000083.1"/>
</dbReference>
<evidence type="ECO:0000256" key="5">
    <source>
        <dbReference type="ARBA" id="ARBA00022729"/>
    </source>
</evidence>
<dbReference type="Gene3D" id="2.40.170.20">
    <property type="entry name" value="TonB-dependent receptor, beta-barrel domain"/>
    <property type="match status" value="1"/>
</dbReference>
<evidence type="ECO:0000256" key="3">
    <source>
        <dbReference type="ARBA" id="ARBA00022452"/>
    </source>
</evidence>
<dbReference type="PROSITE" id="PS52016">
    <property type="entry name" value="TONB_DEPENDENT_REC_3"/>
    <property type="match status" value="1"/>
</dbReference>
<keyword evidence="6 8" id="KW-0472">Membrane</keyword>
<name>A0ABP8NMQ4_9BACT</name>
<comment type="subcellular location">
    <subcellularLocation>
        <location evidence="1 8">Cell outer membrane</location>
        <topology evidence="1 8">Multi-pass membrane protein</topology>
    </subcellularLocation>
</comment>
<dbReference type="InterPro" id="IPR023997">
    <property type="entry name" value="TonB-dep_OMP_SusC/RagA_CS"/>
</dbReference>
<dbReference type="Proteomes" id="UP001501175">
    <property type="component" value="Unassembled WGS sequence"/>
</dbReference>
<keyword evidence="7 8" id="KW-0998">Cell outer membrane</keyword>
<keyword evidence="4 8" id="KW-0812">Transmembrane</keyword>
<gene>
    <name evidence="10" type="ORF">GCM10023189_53720</name>
</gene>
<keyword evidence="11" id="KW-1185">Reference proteome</keyword>
<dbReference type="InterPro" id="IPR037066">
    <property type="entry name" value="Plug_dom_sf"/>
</dbReference>
<evidence type="ECO:0000256" key="2">
    <source>
        <dbReference type="ARBA" id="ARBA00022448"/>
    </source>
</evidence>
<comment type="similarity">
    <text evidence="8">Belongs to the TonB-dependent receptor family.</text>
</comment>
<evidence type="ECO:0000259" key="9">
    <source>
        <dbReference type="Pfam" id="PF07715"/>
    </source>
</evidence>
<evidence type="ECO:0000256" key="1">
    <source>
        <dbReference type="ARBA" id="ARBA00004571"/>
    </source>
</evidence>
<sequence length="1064" mass="117869">MAISCTRQVPFSPGSKSPAEGWLRQKHAYVLFFLLQILSVGVFAQTKVSGKVADEQGQGLPGVSVVVKGTTTGSVTDMDGKYTLNVPSGTSTLVYSFIGYLTQEVAVNNRSTINISMATDVKALQEVVVVGYGVQKKETVTGSVVSVKGDQLVKSPAVNLSNSLAGRLPGVVAVNRSGEPGYDGSAIRIRGSNTLNNNDALIVIDGIPARAGGLDRINPADVESISVLKDASAAIYGSRAANGVILITTKRGKTGKPELSYSFNQGWAQPTVIPKLTNAAQYTSMLNDLDIYGLPVNEWAAATQAYKNTGSFTRPNGTVRNAPYSPEAIKKYADGSDPWNYPNTDWYGATLKPWSPQSRHNVQLTGGTENLRYLASLGYQNQDAFYKNSATGFKQYDLRLNLDANVNKYIHVSLGVLGREEFRRFPTKPASAIFRMQMRGKPQEQAFWPDGRPGPDIENGENPVVITTNLTGYDHDKRDYFQTNGQLDIKIPGVEGLKFTGTAAVDKLIRNTKRWETPWTLYQKGSGVDANGNPNLVASRRGQPEPRLQQGNENTLNILLGGILTYERKIGDHGLTLLAGTNRETIEGDNFNAFRRYFISPAIDQMFAGGDLEKNNGGGAFQRARLNYFGRVAYNYKEKYLAEFLWRYDGSDIFPPATRYGFFPGVMLGWVISEESFLKNSLPDVNYLKLRGSWGQLGNDQIATYQYLSTYGFRSYIIGNVESKTLFEARVPNEQITWEVANNANLGLEGQLFNGKINFEFDVFSNKRTNILWTRNASIPQSTGMSLPAQNIGEVANRGWEFNVGYRNQIGDFKYSVSVNGGYAKNKVLFWDEAPGAPEWQRTTGRPMFTYQAYIYDGVFKDQADIDANKLDYKAIVNTLRPGDMKYQDYNGDGKITPDDQVRTDYTNLPLFQGGANITAGYKNFDLTILFQGAAGARQYISPGEMGNIGNYLLDMYENRWTVENPSSVHPRIANRADQYYTGQNNTYWLRSSDYIRLKNFEVGYTLPVTVSGKVGMSNFRVYVNGLNMLTFDKLKVFDPETSNATGQYYPQSKIINAGLTATF</sequence>
<dbReference type="InterPro" id="IPR008969">
    <property type="entry name" value="CarboxyPept-like_regulatory"/>
</dbReference>
<evidence type="ECO:0000313" key="11">
    <source>
        <dbReference type="Proteomes" id="UP001501175"/>
    </source>
</evidence>
<dbReference type="SUPFAM" id="SSF56935">
    <property type="entry name" value="Porins"/>
    <property type="match status" value="1"/>
</dbReference>
<dbReference type="PANTHER" id="PTHR30069:SF29">
    <property type="entry name" value="HEMOGLOBIN AND HEMOGLOBIN-HAPTOGLOBIN-BINDING PROTEIN 1-RELATED"/>
    <property type="match status" value="1"/>
</dbReference>
<evidence type="ECO:0000256" key="6">
    <source>
        <dbReference type="ARBA" id="ARBA00023136"/>
    </source>
</evidence>
<accession>A0ABP8NMQ4</accession>
<dbReference type="InterPro" id="IPR012910">
    <property type="entry name" value="Plug_dom"/>
</dbReference>
<evidence type="ECO:0000256" key="4">
    <source>
        <dbReference type="ARBA" id="ARBA00022692"/>
    </source>
</evidence>
<evidence type="ECO:0000256" key="7">
    <source>
        <dbReference type="ARBA" id="ARBA00023237"/>
    </source>
</evidence>
<dbReference type="Pfam" id="PF07715">
    <property type="entry name" value="Plug"/>
    <property type="match status" value="1"/>
</dbReference>
<dbReference type="InterPro" id="IPR036942">
    <property type="entry name" value="Beta-barrel_TonB_sf"/>
</dbReference>
<comment type="caution">
    <text evidence="10">The sequence shown here is derived from an EMBL/GenBank/DDBJ whole genome shotgun (WGS) entry which is preliminary data.</text>
</comment>
<keyword evidence="5" id="KW-0732">Signal</keyword>
<reference evidence="11" key="1">
    <citation type="journal article" date="2019" name="Int. J. Syst. Evol. Microbiol.">
        <title>The Global Catalogue of Microorganisms (GCM) 10K type strain sequencing project: providing services to taxonomists for standard genome sequencing and annotation.</title>
        <authorList>
            <consortium name="The Broad Institute Genomics Platform"/>
            <consortium name="The Broad Institute Genome Sequencing Center for Infectious Disease"/>
            <person name="Wu L."/>
            <person name="Ma J."/>
        </authorList>
    </citation>
    <scope>NUCLEOTIDE SEQUENCE [LARGE SCALE GENOMIC DNA]</scope>
    <source>
        <strain evidence="11">JCM 17927</strain>
    </source>
</reference>
<dbReference type="InterPro" id="IPR023996">
    <property type="entry name" value="TonB-dep_OMP_SusC/RagA"/>
</dbReference>
<dbReference type="SUPFAM" id="SSF49464">
    <property type="entry name" value="Carboxypeptidase regulatory domain-like"/>
    <property type="match status" value="1"/>
</dbReference>
<dbReference type="Pfam" id="PF13715">
    <property type="entry name" value="CarbopepD_reg_2"/>
    <property type="match status" value="1"/>
</dbReference>
<feature type="domain" description="TonB-dependent receptor plug" evidence="9">
    <location>
        <begin position="137"/>
        <end position="244"/>
    </location>
</feature>
<keyword evidence="2 8" id="KW-0813">Transport</keyword>
<evidence type="ECO:0000256" key="8">
    <source>
        <dbReference type="PROSITE-ProRule" id="PRU01360"/>
    </source>
</evidence>
<dbReference type="InterPro" id="IPR039426">
    <property type="entry name" value="TonB-dep_rcpt-like"/>
</dbReference>
<organism evidence="10 11">
    <name type="scientific">Nibrella saemangeumensis</name>
    <dbReference type="NCBI Taxonomy" id="1084526"/>
    <lineage>
        <taxon>Bacteria</taxon>
        <taxon>Pseudomonadati</taxon>
        <taxon>Bacteroidota</taxon>
        <taxon>Cytophagia</taxon>
        <taxon>Cytophagales</taxon>
        <taxon>Spirosomataceae</taxon>
        <taxon>Nibrella</taxon>
    </lineage>
</organism>
<dbReference type="Gene3D" id="2.60.40.1120">
    <property type="entry name" value="Carboxypeptidase-like, regulatory domain"/>
    <property type="match status" value="1"/>
</dbReference>